<dbReference type="EMBL" id="VEWN01000006">
    <property type="protein sequence ID" value="KAA1055544.1"/>
    <property type="molecule type" value="Genomic_DNA"/>
</dbReference>
<organism evidence="1 2">
    <name type="scientific">Azospirillum argentinense</name>
    <dbReference type="NCBI Taxonomy" id="2970906"/>
    <lineage>
        <taxon>Bacteria</taxon>
        <taxon>Pseudomonadati</taxon>
        <taxon>Pseudomonadota</taxon>
        <taxon>Alphaproteobacteria</taxon>
        <taxon>Rhodospirillales</taxon>
        <taxon>Azospirillaceae</taxon>
        <taxon>Azospirillum</taxon>
    </lineage>
</organism>
<gene>
    <name evidence="1" type="ORF">FH063_005315</name>
</gene>
<name>A0A5B0KX63_9PROT</name>
<evidence type="ECO:0000313" key="2">
    <source>
        <dbReference type="Proteomes" id="UP000325333"/>
    </source>
</evidence>
<sequence>MEKGGGFGHRPFSLCIVLPIALRLFREPFASRSTIRNGALWCAKFAHRAQNLAMRCAIFTACGKNIY</sequence>
<comment type="caution">
    <text evidence="1">The sequence shown here is derived from an EMBL/GenBank/DDBJ whole genome shotgun (WGS) entry which is preliminary data.</text>
</comment>
<dbReference type="AlphaFoldDB" id="A0A5B0KX63"/>
<dbReference type="Proteomes" id="UP000325333">
    <property type="component" value="Unassembled WGS sequence"/>
</dbReference>
<proteinExistence type="predicted"/>
<evidence type="ECO:0000313" key="1">
    <source>
        <dbReference type="EMBL" id="KAA1055544.1"/>
    </source>
</evidence>
<reference evidence="1 2" key="1">
    <citation type="submission" date="2019-07" db="EMBL/GenBank/DDBJ databases">
        <title>Genome sequencing of the stress-tolerant strain Azospirillum brasilense Az19.</title>
        <authorList>
            <person name="Maroniche G.A."/>
            <person name="Garcia J.E."/>
            <person name="Pagnussat L."/>
            <person name="Amenta M."/>
            <person name="Creus C.M."/>
        </authorList>
    </citation>
    <scope>NUCLEOTIDE SEQUENCE [LARGE SCALE GENOMIC DNA]</scope>
    <source>
        <strain evidence="1 2">Az19</strain>
    </source>
</reference>
<accession>A0A5B0KX63</accession>
<protein>
    <submittedName>
        <fullName evidence="1">Uncharacterized protein</fullName>
    </submittedName>
</protein>